<sequence length="67" mass="7273">MSWLESHGVKVDNWGRIAASVESEFRYQTSNPKIFAGGDAVRGADLVVTAMAEGRHAAQGILDWLAK</sequence>
<dbReference type="PANTHER" id="PTHR42783:SF1">
    <property type="entry name" value="OXIDOREDUCTASE AEGA-RELATED"/>
    <property type="match status" value="1"/>
</dbReference>
<dbReference type="InterPro" id="IPR036188">
    <property type="entry name" value="FAD/NAD-bd_sf"/>
</dbReference>
<proteinExistence type="predicted"/>
<dbReference type="SUPFAM" id="SSF51905">
    <property type="entry name" value="FAD/NAD(P)-binding domain"/>
    <property type="match status" value="1"/>
</dbReference>
<gene>
    <name evidence="1" type="primary">STY2717_4</name>
    <name evidence="1" type="ORF">NCTC8258_02046</name>
</gene>
<dbReference type="PANTHER" id="PTHR42783">
    <property type="entry name" value="GLUTAMATE SYNTHASE [NADPH] SMALL CHAIN"/>
    <property type="match status" value="1"/>
</dbReference>
<dbReference type="AlphaFoldDB" id="A0A379W625"/>
<name>A0A379W625_SALET</name>
<accession>A0A379W625</accession>
<organism evidence="1 2">
    <name type="scientific">Salmonella enterica I</name>
    <dbReference type="NCBI Taxonomy" id="59201"/>
    <lineage>
        <taxon>Bacteria</taxon>
        <taxon>Pseudomonadati</taxon>
        <taxon>Pseudomonadota</taxon>
        <taxon>Gammaproteobacteria</taxon>
        <taxon>Enterobacterales</taxon>
        <taxon>Enterobacteriaceae</taxon>
        <taxon>Salmonella</taxon>
    </lineage>
</organism>
<dbReference type="Gene3D" id="3.50.50.60">
    <property type="entry name" value="FAD/NAD(P)-binding domain"/>
    <property type="match status" value="1"/>
</dbReference>
<evidence type="ECO:0000313" key="1">
    <source>
        <dbReference type="EMBL" id="SUH14363.1"/>
    </source>
</evidence>
<dbReference type="EMBL" id="UGXS01000004">
    <property type="protein sequence ID" value="SUH14363.1"/>
    <property type="molecule type" value="Genomic_DNA"/>
</dbReference>
<evidence type="ECO:0000313" key="2">
    <source>
        <dbReference type="Proteomes" id="UP000255509"/>
    </source>
</evidence>
<dbReference type="GO" id="GO:0004355">
    <property type="term" value="F:glutamate synthase (NADPH) activity"/>
    <property type="evidence" value="ECO:0007669"/>
    <property type="project" value="UniProtKB-EC"/>
</dbReference>
<dbReference type="Proteomes" id="UP000255509">
    <property type="component" value="Unassembled WGS sequence"/>
</dbReference>
<dbReference type="EC" id="1.4.1.13" evidence="1"/>
<reference evidence="1 2" key="1">
    <citation type="submission" date="2018-06" db="EMBL/GenBank/DDBJ databases">
        <authorList>
            <consortium name="Pathogen Informatics"/>
            <person name="Doyle S."/>
        </authorList>
    </citation>
    <scope>NUCLEOTIDE SEQUENCE [LARGE SCALE GENOMIC DNA]</scope>
    <source>
        <strain evidence="1 2">NCTC8258</strain>
    </source>
</reference>
<keyword evidence="1" id="KW-0560">Oxidoreductase</keyword>
<protein>
    <submittedName>
        <fullName evidence="1">Putative oxidoreductase</fullName>
        <ecNumber evidence="1">1.4.1.13</ecNumber>
    </submittedName>
</protein>